<keyword evidence="3 5" id="KW-0378">Hydrolase</keyword>
<proteinExistence type="inferred from homology"/>
<evidence type="ECO:0000256" key="5">
    <source>
        <dbReference type="RuleBase" id="RU003476"/>
    </source>
</evidence>
<dbReference type="PANTHER" id="PTHR43046:SF12">
    <property type="entry name" value="GDP-MANNOSE MANNOSYL HYDROLASE"/>
    <property type="match status" value="1"/>
</dbReference>
<keyword evidence="4" id="KW-0460">Magnesium</keyword>
<protein>
    <submittedName>
        <fullName evidence="7">NUDIX domain-containing protein</fullName>
    </submittedName>
</protein>
<evidence type="ECO:0000256" key="2">
    <source>
        <dbReference type="ARBA" id="ARBA00005582"/>
    </source>
</evidence>
<evidence type="ECO:0000313" key="8">
    <source>
        <dbReference type="Proteomes" id="UP001596138"/>
    </source>
</evidence>
<dbReference type="InterPro" id="IPR000086">
    <property type="entry name" value="NUDIX_hydrolase_dom"/>
</dbReference>
<evidence type="ECO:0000256" key="1">
    <source>
        <dbReference type="ARBA" id="ARBA00001946"/>
    </source>
</evidence>
<dbReference type="Pfam" id="PF00293">
    <property type="entry name" value="NUDIX"/>
    <property type="match status" value="1"/>
</dbReference>
<dbReference type="PROSITE" id="PS51462">
    <property type="entry name" value="NUDIX"/>
    <property type="match status" value="1"/>
</dbReference>
<organism evidence="7 8">
    <name type="scientific">Longivirga aurantiaca</name>
    <dbReference type="NCBI Taxonomy" id="1837743"/>
    <lineage>
        <taxon>Bacteria</taxon>
        <taxon>Bacillati</taxon>
        <taxon>Actinomycetota</taxon>
        <taxon>Actinomycetes</taxon>
        <taxon>Sporichthyales</taxon>
        <taxon>Sporichthyaceae</taxon>
        <taxon>Longivirga</taxon>
    </lineage>
</organism>
<sequence length="177" mass="20096">MDGGPDVTAWPAYDVERTSVRVVLLDDDQRLLLFRTVDPTMPEIGEWWELPGGGIEPGESYAETAVREISEETGFEVSLAVLPDLPRWNRDSTYVRRHVRTWQHEVVVLARVAGSSPVPARDGRTPEELDEYVGHRWWTPEEVAAAGTSRFFPGRLPELLPRFLAGEVLDEPFDLWN</sequence>
<evidence type="ECO:0000256" key="3">
    <source>
        <dbReference type="ARBA" id="ARBA00022801"/>
    </source>
</evidence>
<keyword evidence="8" id="KW-1185">Reference proteome</keyword>
<feature type="domain" description="Nudix hydrolase" evidence="6">
    <location>
        <begin position="15"/>
        <end position="161"/>
    </location>
</feature>
<comment type="cofactor">
    <cofactor evidence="1">
        <name>Mg(2+)</name>
        <dbReference type="ChEBI" id="CHEBI:18420"/>
    </cofactor>
</comment>
<dbReference type="PANTHER" id="PTHR43046">
    <property type="entry name" value="GDP-MANNOSE MANNOSYL HYDROLASE"/>
    <property type="match status" value="1"/>
</dbReference>
<reference evidence="8" key="1">
    <citation type="journal article" date="2019" name="Int. J. Syst. Evol. Microbiol.">
        <title>The Global Catalogue of Microorganisms (GCM) 10K type strain sequencing project: providing services to taxonomists for standard genome sequencing and annotation.</title>
        <authorList>
            <consortium name="The Broad Institute Genomics Platform"/>
            <consortium name="The Broad Institute Genome Sequencing Center for Infectious Disease"/>
            <person name="Wu L."/>
            <person name="Ma J."/>
        </authorList>
    </citation>
    <scope>NUCLEOTIDE SEQUENCE [LARGE SCALE GENOMIC DNA]</scope>
    <source>
        <strain evidence="8">CGMCC 4.7317</strain>
    </source>
</reference>
<comment type="similarity">
    <text evidence="2 5">Belongs to the Nudix hydrolase family.</text>
</comment>
<dbReference type="InterPro" id="IPR015797">
    <property type="entry name" value="NUDIX_hydrolase-like_dom_sf"/>
</dbReference>
<evidence type="ECO:0000259" key="6">
    <source>
        <dbReference type="PROSITE" id="PS51462"/>
    </source>
</evidence>
<dbReference type="EMBL" id="JBHSTI010000008">
    <property type="protein sequence ID" value="MFC6237851.1"/>
    <property type="molecule type" value="Genomic_DNA"/>
</dbReference>
<dbReference type="Proteomes" id="UP001596138">
    <property type="component" value="Unassembled WGS sequence"/>
</dbReference>
<dbReference type="InterPro" id="IPR020476">
    <property type="entry name" value="Nudix_hydrolase"/>
</dbReference>
<evidence type="ECO:0000313" key="7">
    <source>
        <dbReference type="EMBL" id="MFC6237851.1"/>
    </source>
</evidence>
<comment type="caution">
    <text evidence="7">The sequence shown here is derived from an EMBL/GenBank/DDBJ whole genome shotgun (WGS) entry which is preliminary data.</text>
</comment>
<evidence type="ECO:0000256" key="4">
    <source>
        <dbReference type="ARBA" id="ARBA00022842"/>
    </source>
</evidence>
<dbReference type="PRINTS" id="PR00502">
    <property type="entry name" value="NUDIXFAMILY"/>
</dbReference>
<accession>A0ABW1SZG9</accession>
<dbReference type="InterPro" id="IPR020084">
    <property type="entry name" value="NUDIX_hydrolase_CS"/>
</dbReference>
<dbReference type="Gene3D" id="3.90.79.10">
    <property type="entry name" value="Nucleoside Triphosphate Pyrophosphohydrolase"/>
    <property type="match status" value="1"/>
</dbReference>
<dbReference type="RefSeq" id="WP_386765527.1">
    <property type="nucleotide sequence ID" value="NZ_JBHSTI010000008.1"/>
</dbReference>
<name>A0ABW1SZG9_9ACTN</name>
<dbReference type="SUPFAM" id="SSF55811">
    <property type="entry name" value="Nudix"/>
    <property type="match status" value="1"/>
</dbReference>
<gene>
    <name evidence="7" type="ORF">ACFQGU_08175</name>
</gene>
<dbReference type="PROSITE" id="PS00893">
    <property type="entry name" value="NUDIX_BOX"/>
    <property type="match status" value="1"/>
</dbReference>